<dbReference type="InterPro" id="IPR036291">
    <property type="entry name" value="NAD(P)-bd_dom_sf"/>
</dbReference>
<dbReference type="PRINTS" id="PR00081">
    <property type="entry name" value="GDHRDH"/>
</dbReference>
<evidence type="ECO:0000313" key="2">
    <source>
        <dbReference type="Proteomes" id="UP000232163"/>
    </source>
</evidence>
<dbReference type="CDD" id="cd05374">
    <property type="entry name" value="17beta-HSD-like_SDR_c"/>
    <property type="match status" value="1"/>
</dbReference>
<protein>
    <submittedName>
        <fullName evidence="1">Oxidoreductase</fullName>
    </submittedName>
</protein>
<accession>A0A2N9VTC9</accession>
<comment type="caution">
    <text evidence="1">The sequence shown here is derived from an EMBL/GenBank/DDBJ whole genome shotgun (WGS) entry which is preliminary data.</text>
</comment>
<dbReference type="PANTHER" id="PTHR43976:SF9">
    <property type="entry name" value="OXIDOREDUCTASE"/>
    <property type="match status" value="1"/>
</dbReference>
<dbReference type="OrthoDB" id="9793825at2"/>
<dbReference type="Pfam" id="PF00106">
    <property type="entry name" value="adh_short"/>
    <property type="match status" value="1"/>
</dbReference>
<dbReference type="KEGG" id="pht:BLM14_18075"/>
<name>A0A2N9VTC9_9HYPH</name>
<sequence length="299" mass="31744">MQSVVLVTGAGSGIGKLTAESLAEAGHIVYASMRDVDGRNKQRADDVRAWAKARNADLRPLELDVLSQESADAAVATIVSEQGHLDVVMQNAGHLVIGPTEAFTPEEIVKVFDTNFLGAQRVNRAALPQLRAQESGLMLWISSTTTKGGFPPFMGPYAAAKAAMDSLAITLSYEIARFGIETSIVVPGAFTRGTSHFPTAGKPADASRAAAYDRYDGIMDQVGERLSALTPDDADPKAVADEIVRIVGLPAGSRPARSVIDFVGDGAKEVIELAEEVRTDFARRIGIADLLQAKVVRKA</sequence>
<dbReference type="InterPro" id="IPR002347">
    <property type="entry name" value="SDR_fam"/>
</dbReference>
<proteinExistence type="predicted"/>
<dbReference type="PANTHER" id="PTHR43976">
    <property type="entry name" value="SHORT CHAIN DEHYDROGENASE"/>
    <property type="match status" value="1"/>
</dbReference>
<keyword evidence="2" id="KW-1185">Reference proteome</keyword>
<dbReference type="InterPro" id="IPR051911">
    <property type="entry name" value="SDR_oxidoreductase"/>
</dbReference>
<evidence type="ECO:0000313" key="1">
    <source>
        <dbReference type="EMBL" id="PIO42747.1"/>
    </source>
</evidence>
<dbReference type="SUPFAM" id="SSF51735">
    <property type="entry name" value="NAD(P)-binding Rossmann-fold domains"/>
    <property type="match status" value="1"/>
</dbReference>
<organism evidence="1 2">
    <name type="scientific">Phyllobacterium zundukense</name>
    <dbReference type="NCBI Taxonomy" id="1867719"/>
    <lineage>
        <taxon>Bacteria</taxon>
        <taxon>Pseudomonadati</taxon>
        <taxon>Pseudomonadota</taxon>
        <taxon>Alphaproteobacteria</taxon>
        <taxon>Hyphomicrobiales</taxon>
        <taxon>Phyllobacteriaceae</taxon>
        <taxon>Phyllobacterium</taxon>
    </lineage>
</organism>
<reference evidence="1 2" key="1">
    <citation type="journal article" date="2017" name="Int J Environ Stud">
        <title>Does the Miocene-Pliocene relict legume Oxytropis triphylla form nitrogen-fixing nodules with a combination of bacterial strains?</title>
        <authorList>
            <person name="Safronova V."/>
            <person name="Belimov A."/>
            <person name="Sazanova A."/>
            <person name="Kuznetsova I."/>
            <person name="Popova J."/>
            <person name="Andronov E."/>
            <person name="Verkhozina A."/>
            <person name="Tikhonovich I."/>
        </authorList>
    </citation>
    <scope>NUCLEOTIDE SEQUENCE [LARGE SCALE GENOMIC DNA]</scope>
    <source>
        <strain evidence="1 2">Tri-38</strain>
    </source>
</reference>
<dbReference type="AlphaFoldDB" id="A0A2N9VTC9"/>
<dbReference type="EMBL" id="MZMT01000049">
    <property type="protein sequence ID" value="PIO42747.1"/>
    <property type="molecule type" value="Genomic_DNA"/>
</dbReference>
<dbReference type="Proteomes" id="UP000232163">
    <property type="component" value="Unassembled WGS sequence"/>
</dbReference>
<gene>
    <name evidence="1" type="ORF">B5P45_20010</name>
</gene>
<dbReference type="Gene3D" id="3.40.50.720">
    <property type="entry name" value="NAD(P)-binding Rossmann-like Domain"/>
    <property type="match status" value="1"/>
</dbReference>